<sequence length="206" mass="23613">MAISDESVRGGCVNELGSQIQGFGCFGRAVEASGAWVVLLIPRRSPLRIGPSTREDNGKNAHLLCSFAEPLTTNQYINAVWPLGGICWSRRQKNERGSASERAPSDCRDNKWLPRGAHGGRKTIRWHVTVLNIFPIGRPADLNAVLLCYDTIPLEEFSWSKGRKRKSEGRFFDQVRRHCLRKIFLRNRIQHHTTYHTYLRWKDKNE</sequence>
<protein>
    <submittedName>
        <fullName evidence="1">Uncharacterized protein</fullName>
    </submittedName>
</protein>
<accession>A0AAD6UA84</accession>
<reference evidence="1" key="1">
    <citation type="submission" date="2023-03" db="EMBL/GenBank/DDBJ databases">
        <title>Massive genome expansion in bonnet fungi (Mycena s.s.) driven by repeated elements and novel gene families across ecological guilds.</title>
        <authorList>
            <consortium name="Lawrence Berkeley National Laboratory"/>
            <person name="Harder C.B."/>
            <person name="Miyauchi S."/>
            <person name="Viragh M."/>
            <person name="Kuo A."/>
            <person name="Thoen E."/>
            <person name="Andreopoulos B."/>
            <person name="Lu D."/>
            <person name="Skrede I."/>
            <person name="Drula E."/>
            <person name="Henrissat B."/>
            <person name="Morin E."/>
            <person name="Kohler A."/>
            <person name="Barry K."/>
            <person name="LaButti K."/>
            <person name="Morin E."/>
            <person name="Salamov A."/>
            <person name="Lipzen A."/>
            <person name="Mereny Z."/>
            <person name="Hegedus B."/>
            <person name="Baldrian P."/>
            <person name="Stursova M."/>
            <person name="Weitz H."/>
            <person name="Taylor A."/>
            <person name="Grigoriev I.V."/>
            <person name="Nagy L.G."/>
            <person name="Martin F."/>
            <person name="Kauserud H."/>
        </authorList>
    </citation>
    <scope>NUCLEOTIDE SEQUENCE</scope>
    <source>
        <strain evidence="1">CBHHK173m</strain>
    </source>
</reference>
<comment type="caution">
    <text evidence="1">The sequence shown here is derived from an EMBL/GenBank/DDBJ whole genome shotgun (WGS) entry which is preliminary data.</text>
</comment>
<proteinExistence type="predicted"/>
<keyword evidence="2" id="KW-1185">Reference proteome</keyword>
<dbReference type="Proteomes" id="UP001222325">
    <property type="component" value="Unassembled WGS sequence"/>
</dbReference>
<organism evidence="1 2">
    <name type="scientific">Mycena belliarum</name>
    <dbReference type="NCBI Taxonomy" id="1033014"/>
    <lineage>
        <taxon>Eukaryota</taxon>
        <taxon>Fungi</taxon>
        <taxon>Dikarya</taxon>
        <taxon>Basidiomycota</taxon>
        <taxon>Agaricomycotina</taxon>
        <taxon>Agaricomycetes</taxon>
        <taxon>Agaricomycetidae</taxon>
        <taxon>Agaricales</taxon>
        <taxon>Marasmiineae</taxon>
        <taxon>Mycenaceae</taxon>
        <taxon>Mycena</taxon>
    </lineage>
</organism>
<evidence type="ECO:0000313" key="2">
    <source>
        <dbReference type="Proteomes" id="UP001222325"/>
    </source>
</evidence>
<dbReference type="AlphaFoldDB" id="A0AAD6UA84"/>
<evidence type="ECO:0000313" key="1">
    <source>
        <dbReference type="EMBL" id="KAJ7090803.1"/>
    </source>
</evidence>
<name>A0AAD6UA84_9AGAR</name>
<dbReference type="EMBL" id="JARJCN010000021">
    <property type="protein sequence ID" value="KAJ7090803.1"/>
    <property type="molecule type" value="Genomic_DNA"/>
</dbReference>
<gene>
    <name evidence="1" type="ORF">B0H15DRAFT_245674</name>
</gene>